<evidence type="ECO:0000313" key="2">
    <source>
        <dbReference type="EMBL" id="SDS92752.1"/>
    </source>
</evidence>
<dbReference type="InterPro" id="IPR004675">
    <property type="entry name" value="AhpD_core"/>
</dbReference>
<evidence type="ECO:0000313" key="3">
    <source>
        <dbReference type="Proteomes" id="UP000199679"/>
    </source>
</evidence>
<dbReference type="PANTHER" id="PTHR34846:SF10">
    <property type="entry name" value="CYTOPLASMIC PROTEIN"/>
    <property type="match status" value="1"/>
</dbReference>
<gene>
    <name evidence="2" type="ORF">SAMN05216490_2110</name>
</gene>
<dbReference type="Gene3D" id="1.20.1290.10">
    <property type="entry name" value="AhpD-like"/>
    <property type="match status" value="1"/>
</dbReference>
<dbReference type="InterPro" id="IPR003779">
    <property type="entry name" value="CMD-like"/>
</dbReference>
<keyword evidence="3" id="KW-1185">Reference proteome</keyword>
<evidence type="ECO:0000259" key="1">
    <source>
        <dbReference type="Pfam" id="PF02627"/>
    </source>
</evidence>
<name>A0A1H1W703_MUCMA</name>
<organism evidence="2 3">
    <name type="scientific">Mucilaginibacter mallensis</name>
    <dbReference type="NCBI Taxonomy" id="652787"/>
    <lineage>
        <taxon>Bacteria</taxon>
        <taxon>Pseudomonadati</taxon>
        <taxon>Bacteroidota</taxon>
        <taxon>Sphingobacteriia</taxon>
        <taxon>Sphingobacteriales</taxon>
        <taxon>Sphingobacteriaceae</taxon>
        <taxon>Mucilaginibacter</taxon>
    </lineage>
</organism>
<dbReference type="GO" id="GO:0051920">
    <property type="term" value="F:peroxiredoxin activity"/>
    <property type="evidence" value="ECO:0007669"/>
    <property type="project" value="InterPro"/>
</dbReference>
<protein>
    <submittedName>
        <fullName evidence="2">Alkylhydroperoxidase AhpD family core domain-containing protein</fullName>
    </submittedName>
</protein>
<dbReference type="InterPro" id="IPR029032">
    <property type="entry name" value="AhpD-like"/>
</dbReference>
<dbReference type="OrthoDB" id="9801997at2"/>
<dbReference type="EMBL" id="LT629740">
    <property type="protein sequence ID" value="SDS92752.1"/>
    <property type="molecule type" value="Genomic_DNA"/>
</dbReference>
<dbReference type="Pfam" id="PF02627">
    <property type="entry name" value="CMD"/>
    <property type="match status" value="1"/>
</dbReference>
<dbReference type="RefSeq" id="WP_091372076.1">
    <property type="nucleotide sequence ID" value="NZ_LT629740.1"/>
</dbReference>
<sequence length="151" mass="16923">MESRINFFAKGADAMKAMYGLGAYLAKSPVEQKLLHLLYFRVSQINGCAYCLDMHSKDLRAAGETEQRLYMLDAWREGTVYTNRERAALAFAEGVTKTHVSDEVYATAAAEFTEQELIDLTMAIITINSYNRINIAFQTPAGSYQPGQFKS</sequence>
<dbReference type="AlphaFoldDB" id="A0A1H1W703"/>
<reference evidence="2 3" key="1">
    <citation type="submission" date="2016-10" db="EMBL/GenBank/DDBJ databases">
        <authorList>
            <person name="de Groot N.N."/>
        </authorList>
    </citation>
    <scope>NUCLEOTIDE SEQUENCE [LARGE SCALE GENOMIC DNA]</scope>
    <source>
        <strain evidence="2 3">MP1X4</strain>
    </source>
</reference>
<dbReference type="NCBIfam" id="TIGR00778">
    <property type="entry name" value="ahpD_dom"/>
    <property type="match status" value="1"/>
</dbReference>
<keyword evidence="2" id="KW-0575">Peroxidase</keyword>
<dbReference type="STRING" id="652787.SAMN05216490_2110"/>
<accession>A0A1H1W703</accession>
<keyword evidence="2" id="KW-0560">Oxidoreductase</keyword>
<dbReference type="PANTHER" id="PTHR34846">
    <property type="entry name" value="4-CARBOXYMUCONOLACTONE DECARBOXYLASE FAMILY PROTEIN (AFU_ORTHOLOGUE AFUA_6G11590)"/>
    <property type="match status" value="1"/>
</dbReference>
<dbReference type="SUPFAM" id="SSF69118">
    <property type="entry name" value="AhpD-like"/>
    <property type="match status" value="1"/>
</dbReference>
<dbReference type="Proteomes" id="UP000199679">
    <property type="component" value="Chromosome I"/>
</dbReference>
<feature type="domain" description="Carboxymuconolactone decarboxylase-like" evidence="1">
    <location>
        <begin position="13"/>
        <end position="93"/>
    </location>
</feature>
<proteinExistence type="predicted"/>